<dbReference type="Pfam" id="PF14103">
    <property type="entry name" value="DUF4276"/>
    <property type="match status" value="1"/>
</dbReference>
<evidence type="ECO:0000313" key="2">
    <source>
        <dbReference type="EMBL" id="MES0837898.1"/>
    </source>
</evidence>
<dbReference type="Proteomes" id="UP001432401">
    <property type="component" value="Unassembled WGS sequence"/>
</dbReference>
<proteinExistence type="predicted"/>
<organism evidence="2 3">
    <name type="scientific">Nocardiopsis tropica</name>
    <dbReference type="NCBI Taxonomy" id="109330"/>
    <lineage>
        <taxon>Bacteria</taxon>
        <taxon>Bacillati</taxon>
        <taxon>Actinomycetota</taxon>
        <taxon>Actinomycetes</taxon>
        <taxon>Streptosporangiales</taxon>
        <taxon>Nocardiopsidaceae</taxon>
        <taxon>Nocardiopsis</taxon>
    </lineage>
</organism>
<name>A0ABV2A3G0_9ACTN</name>
<feature type="region of interest" description="Disordered" evidence="1">
    <location>
        <begin position="127"/>
        <end position="146"/>
    </location>
</feature>
<evidence type="ECO:0000313" key="3">
    <source>
        <dbReference type="Proteomes" id="UP001432401"/>
    </source>
</evidence>
<dbReference type="InterPro" id="IPR025455">
    <property type="entry name" value="DUF4276"/>
</dbReference>
<sequence length="194" mass="21583">MPQVTVAPIVEGHGEMPAVRTLIDRISREPISTYVEVTQPFRLDSAKMRKPEELAKAIRFQSARVRDRGGLLVLRDGDDSDITCPVALAASLAPEPDLVTVPVEIVIARHEYEAWFLAAAESLRSHPSVHDDAKAPEDPEGKRDAKTQLRGIMNESYKETLHQAKFTAVMDLNLAVERSRSFRRMVNAIRSLSG</sequence>
<feature type="compositionally biased region" description="Basic and acidic residues" evidence="1">
    <location>
        <begin position="128"/>
        <end position="146"/>
    </location>
</feature>
<keyword evidence="3" id="KW-1185">Reference proteome</keyword>
<dbReference type="EMBL" id="JBEQNB010000022">
    <property type="protein sequence ID" value="MES0837898.1"/>
    <property type="molecule type" value="Genomic_DNA"/>
</dbReference>
<reference evidence="2 3" key="1">
    <citation type="submission" date="2024-06" db="EMBL/GenBank/DDBJ databases">
        <authorList>
            <person name="Bataeva Y.V."/>
            <person name="Grigorian L.N."/>
            <person name="Solomentsev V.I."/>
        </authorList>
    </citation>
    <scope>NUCLEOTIDE SEQUENCE [LARGE SCALE GENOMIC DNA]</scope>
    <source>
        <strain evidence="3">SCPM-O-B-12605 (RCAM04882)</strain>
    </source>
</reference>
<dbReference type="RefSeq" id="WP_352986779.1">
    <property type="nucleotide sequence ID" value="NZ_JBEQNA010000007.1"/>
</dbReference>
<accession>A0ABV2A3G0</accession>
<protein>
    <submittedName>
        <fullName evidence="2">DUF4276 family protein</fullName>
    </submittedName>
</protein>
<gene>
    <name evidence="2" type="ORF">ABUK86_29290</name>
</gene>
<evidence type="ECO:0000256" key="1">
    <source>
        <dbReference type="SAM" id="MobiDB-lite"/>
    </source>
</evidence>
<comment type="caution">
    <text evidence="2">The sequence shown here is derived from an EMBL/GenBank/DDBJ whole genome shotgun (WGS) entry which is preliminary data.</text>
</comment>